<keyword evidence="2 5" id="KW-0812">Transmembrane</keyword>
<comment type="subcellular location">
    <subcellularLocation>
        <location evidence="1">Membrane</location>
        <topology evidence="1">Multi-pass membrane protein</topology>
    </subcellularLocation>
</comment>
<dbReference type="InterPro" id="IPR052556">
    <property type="entry name" value="PolySynth_Transporter"/>
</dbReference>
<dbReference type="Proteomes" id="UP000317716">
    <property type="component" value="Unassembled WGS sequence"/>
</dbReference>
<evidence type="ECO:0000256" key="3">
    <source>
        <dbReference type="ARBA" id="ARBA00022989"/>
    </source>
</evidence>
<gene>
    <name evidence="6" type="ORF">E6K72_10200</name>
</gene>
<feature type="transmembrane region" description="Helical" evidence="5">
    <location>
        <begin position="318"/>
        <end position="336"/>
    </location>
</feature>
<dbReference type="GO" id="GO:0016020">
    <property type="term" value="C:membrane"/>
    <property type="evidence" value="ECO:0007669"/>
    <property type="project" value="UniProtKB-SubCell"/>
</dbReference>
<evidence type="ECO:0000256" key="2">
    <source>
        <dbReference type="ARBA" id="ARBA00022692"/>
    </source>
</evidence>
<evidence type="ECO:0000313" key="6">
    <source>
        <dbReference type="EMBL" id="TMQ51664.1"/>
    </source>
</evidence>
<keyword evidence="4 5" id="KW-0472">Membrane</keyword>
<evidence type="ECO:0000256" key="1">
    <source>
        <dbReference type="ARBA" id="ARBA00004141"/>
    </source>
</evidence>
<dbReference type="PANTHER" id="PTHR43424:SF1">
    <property type="entry name" value="LOCUS PUTATIVE PROTEIN 1-RELATED"/>
    <property type="match status" value="1"/>
</dbReference>
<feature type="transmembrane region" description="Helical" evidence="5">
    <location>
        <begin position="97"/>
        <end position="116"/>
    </location>
</feature>
<dbReference type="PANTHER" id="PTHR43424">
    <property type="entry name" value="LOCUS PUTATIVE PROTEIN 1-RELATED"/>
    <property type="match status" value="1"/>
</dbReference>
<feature type="non-terminal residue" evidence="6">
    <location>
        <position position="431"/>
    </location>
</feature>
<evidence type="ECO:0000313" key="7">
    <source>
        <dbReference type="Proteomes" id="UP000317716"/>
    </source>
</evidence>
<accession>A0A538SJV8</accession>
<feature type="transmembrane region" description="Helical" evidence="5">
    <location>
        <begin position="156"/>
        <end position="174"/>
    </location>
</feature>
<protein>
    <submittedName>
        <fullName evidence="6">Flippase</fullName>
    </submittedName>
</protein>
<proteinExistence type="predicted"/>
<feature type="transmembrane region" description="Helical" evidence="5">
    <location>
        <begin position="31"/>
        <end position="50"/>
    </location>
</feature>
<organism evidence="6 7">
    <name type="scientific">Eiseniibacteriota bacterium</name>
    <dbReference type="NCBI Taxonomy" id="2212470"/>
    <lineage>
        <taxon>Bacteria</taxon>
        <taxon>Candidatus Eiseniibacteriota</taxon>
    </lineage>
</organism>
<dbReference type="AlphaFoldDB" id="A0A538SJV8"/>
<feature type="transmembrane region" description="Helical" evidence="5">
    <location>
        <begin position="128"/>
        <end position="149"/>
    </location>
</feature>
<evidence type="ECO:0000256" key="4">
    <source>
        <dbReference type="ARBA" id="ARBA00023136"/>
    </source>
</evidence>
<dbReference type="CDD" id="cd13128">
    <property type="entry name" value="MATE_Wzx_like"/>
    <property type="match status" value="1"/>
</dbReference>
<sequence>MSAIPPDNGGAPPPGAGRILRNTAWSVVSEIAARALGFVAVVYLAAHLGADGFGKLGFTQAVLVYLSLVSEFGVRLLGARTLARDRERVRELIAPFLWARLLLLLLAAAAVAGIWLALPKPLVVKQLILLYVLSLLPAAFFLDWVYWALERMAVPALAGVLRSALYLALILALVRGPGDLLGVGGANLVAALAATVALGAWFVRRHGWPALRLGNPVRLVAQAVPLGISAAMVQVYYNMDTLFLGLMRTDAEVGRYTAAYKIILVTYALGGAFPQMVFPALARAFHEGEAQARQVFGFALRDMLRWIYAPDYAPAGPAFRVLLATLFFMLAGNLYGSTVLACDRQRRYLVVVTVGAVLNTALNLILIRRYGMLGAAGATLATEVVVFCAMHASLPAGFGGLLSAAAWRPALATAGMCALIVALRPVSAALA</sequence>
<dbReference type="Pfam" id="PF01943">
    <property type="entry name" value="Polysacc_synt"/>
    <property type="match status" value="1"/>
</dbReference>
<dbReference type="InterPro" id="IPR002797">
    <property type="entry name" value="Polysacc_synth"/>
</dbReference>
<keyword evidence="3 5" id="KW-1133">Transmembrane helix</keyword>
<evidence type="ECO:0000256" key="5">
    <source>
        <dbReference type="SAM" id="Phobius"/>
    </source>
</evidence>
<feature type="transmembrane region" description="Helical" evidence="5">
    <location>
        <begin position="348"/>
        <end position="367"/>
    </location>
</feature>
<name>A0A538SJV8_UNCEI</name>
<dbReference type="EMBL" id="VBOS01000364">
    <property type="protein sequence ID" value="TMQ51664.1"/>
    <property type="molecule type" value="Genomic_DNA"/>
</dbReference>
<feature type="transmembrane region" description="Helical" evidence="5">
    <location>
        <begin position="180"/>
        <end position="203"/>
    </location>
</feature>
<comment type="caution">
    <text evidence="6">The sequence shown here is derived from an EMBL/GenBank/DDBJ whole genome shotgun (WGS) entry which is preliminary data.</text>
</comment>
<reference evidence="6 7" key="1">
    <citation type="journal article" date="2019" name="Nat. Microbiol.">
        <title>Mediterranean grassland soil C-N compound turnover is dependent on rainfall and depth, and is mediated by genomically divergent microorganisms.</title>
        <authorList>
            <person name="Diamond S."/>
            <person name="Andeer P.F."/>
            <person name="Li Z."/>
            <person name="Crits-Christoph A."/>
            <person name="Burstein D."/>
            <person name="Anantharaman K."/>
            <person name="Lane K.R."/>
            <person name="Thomas B.C."/>
            <person name="Pan C."/>
            <person name="Northen T.R."/>
            <person name="Banfield J.F."/>
        </authorList>
    </citation>
    <scope>NUCLEOTIDE SEQUENCE [LARGE SCALE GENOMIC DNA]</scope>
    <source>
        <strain evidence="6">WS_2</strain>
    </source>
</reference>
<feature type="transmembrane region" description="Helical" evidence="5">
    <location>
        <begin position="56"/>
        <end position="77"/>
    </location>
</feature>